<organism evidence="4 5">
    <name type="scientific">Cynoglossus semilaevis</name>
    <name type="common">Tongue sole</name>
    <dbReference type="NCBI Taxonomy" id="244447"/>
    <lineage>
        <taxon>Eukaryota</taxon>
        <taxon>Metazoa</taxon>
        <taxon>Chordata</taxon>
        <taxon>Craniata</taxon>
        <taxon>Vertebrata</taxon>
        <taxon>Euteleostomi</taxon>
        <taxon>Actinopterygii</taxon>
        <taxon>Neopterygii</taxon>
        <taxon>Teleostei</taxon>
        <taxon>Neoteleostei</taxon>
        <taxon>Acanthomorphata</taxon>
        <taxon>Carangaria</taxon>
        <taxon>Pleuronectiformes</taxon>
        <taxon>Pleuronectoidei</taxon>
        <taxon>Cynoglossidae</taxon>
        <taxon>Cynoglossinae</taxon>
        <taxon>Cynoglossus</taxon>
    </lineage>
</organism>
<proteinExistence type="predicted"/>
<dbReference type="InterPro" id="IPR059179">
    <property type="entry name" value="MLKL-like_MCAfunc"/>
</dbReference>
<dbReference type="Ensembl" id="ENSCSET00000002695.1">
    <property type="protein sequence ID" value="ENSCSEP00000002653.1"/>
    <property type="gene ID" value="ENSCSEG00000001761.1"/>
</dbReference>
<dbReference type="InterPro" id="IPR011009">
    <property type="entry name" value="Kinase-like_dom_sf"/>
</dbReference>
<dbReference type="InterPro" id="IPR051681">
    <property type="entry name" value="Ser/Thr_Kinases-Pseudokinases"/>
</dbReference>
<dbReference type="PANTHER" id="PTHR44329:SF298">
    <property type="entry name" value="MIXED LINEAGE KINASE DOMAIN-LIKE PROTEIN"/>
    <property type="match status" value="1"/>
</dbReference>
<dbReference type="PROSITE" id="PS50011">
    <property type="entry name" value="PROTEIN_KINASE_DOM"/>
    <property type="match status" value="1"/>
</dbReference>
<keyword evidence="1" id="KW-0547">Nucleotide-binding</keyword>
<dbReference type="Gene3D" id="1.20.930.20">
    <property type="entry name" value="Adaptor protein Cbl, N-terminal domain"/>
    <property type="match status" value="1"/>
</dbReference>
<keyword evidence="2" id="KW-0067">ATP-binding</keyword>
<dbReference type="GeneTree" id="ENSGT00390000016453"/>
<reference evidence="4 5" key="1">
    <citation type="journal article" date="2014" name="Nat. Genet.">
        <title>Whole-genome sequence of a flatfish provides insights into ZW sex chromosome evolution and adaptation to a benthic lifestyle.</title>
        <authorList>
            <person name="Chen S."/>
            <person name="Zhang G."/>
            <person name="Shao C."/>
            <person name="Huang Q."/>
            <person name="Liu G."/>
            <person name="Zhang P."/>
            <person name="Song W."/>
            <person name="An N."/>
            <person name="Chalopin D."/>
            <person name="Volff J.N."/>
            <person name="Hong Y."/>
            <person name="Li Q."/>
            <person name="Sha Z."/>
            <person name="Zhou H."/>
            <person name="Xie M."/>
            <person name="Yu Q."/>
            <person name="Liu Y."/>
            <person name="Xiang H."/>
            <person name="Wang N."/>
            <person name="Wu K."/>
            <person name="Yang C."/>
            <person name="Zhou Q."/>
            <person name="Liao X."/>
            <person name="Yang L."/>
            <person name="Hu Q."/>
            <person name="Zhang J."/>
            <person name="Meng L."/>
            <person name="Jin L."/>
            <person name="Tian Y."/>
            <person name="Lian J."/>
            <person name="Yang J."/>
            <person name="Miao G."/>
            <person name="Liu S."/>
            <person name="Liang Z."/>
            <person name="Yan F."/>
            <person name="Li Y."/>
            <person name="Sun B."/>
            <person name="Zhang H."/>
            <person name="Zhang J."/>
            <person name="Zhu Y."/>
            <person name="Du M."/>
            <person name="Zhao Y."/>
            <person name="Schartl M."/>
            <person name="Tang Q."/>
            <person name="Wang J."/>
        </authorList>
    </citation>
    <scope>NUCLEOTIDE SEQUENCE</scope>
</reference>
<name>A0A3P8UHF7_CYNSE</name>
<dbReference type="AlphaFoldDB" id="A0A3P8UHF7"/>
<feature type="domain" description="Protein kinase" evidence="3">
    <location>
        <begin position="174"/>
        <end position="432"/>
    </location>
</feature>
<dbReference type="GO" id="GO:0005524">
    <property type="term" value="F:ATP binding"/>
    <property type="evidence" value="ECO:0007669"/>
    <property type="project" value="UniProtKB-KW"/>
</dbReference>
<dbReference type="InterPro" id="IPR001245">
    <property type="entry name" value="Ser-Thr/Tyr_kinase_cat_dom"/>
</dbReference>
<dbReference type="Proteomes" id="UP000265120">
    <property type="component" value="Chromosome 6"/>
</dbReference>
<dbReference type="GO" id="GO:0004672">
    <property type="term" value="F:protein kinase activity"/>
    <property type="evidence" value="ECO:0007669"/>
    <property type="project" value="InterPro"/>
</dbReference>
<dbReference type="PANTHER" id="PTHR44329">
    <property type="entry name" value="SERINE/THREONINE-PROTEIN KINASE TNNI3K-RELATED"/>
    <property type="match status" value="1"/>
</dbReference>
<dbReference type="Pfam" id="PF07714">
    <property type="entry name" value="PK_Tyr_Ser-Thr"/>
    <property type="match status" value="1"/>
</dbReference>
<dbReference type="Gene3D" id="3.30.200.20">
    <property type="entry name" value="Phosphorylase Kinase, domain 1"/>
    <property type="match status" value="1"/>
</dbReference>
<dbReference type="GO" id="GO:0097527">
    <property type="term" value="P:necroptotic signaling pathway"/>
    <property type="evidence" value="ECO:0007669"/>
    <property type="project" value="TreeGrafter"/>
</dbReference>
<dbReference type="InterPro" id="IPR000719">
    <property type="entry name" value="Prot_kinase_dom"/>
</dbReference>
<reference evidence="4" key="3">
    <citation type="submission" date="2025-09" db="UniProtKB">
        <authorList>
            <consortium name="Ensembl"/>
        </authorList>
    </citation>
    <scope>IDENTIFICATION</scope>
</reference>
<dbReference type="CDD" id="cd21037">
    <property type="entry name" value="MLKL_NTD"/>
    <property type="match status" value="1"/>
</dbReference>
<protein>
    <submittedName>
        <fullName evidence="4">Mixed lineage kinase domain like pseudokinase</fullName>
    </submittedName>
</protein>
<dbReference type="Pfam" id="PF22215">
    <property type="entry name" value="MLKL_N"/>
    <property type="match status" value="1"/>
</dbReference>
<dbReference type="GO" id="GO:0007166">
    <property type="term" value="P:cell surface receptor signaling pathway"/>
    <property type="evidence" value="ECO:0007669"/>
    <property type="project" value="InterPro"/>
</dbReference>
<dbReference type="InterPro" id="IPR054000">
    <property type="entry name" value="MLKL_N"/>
</dbReference>
<evidence type="ECO:0000259" key="3">
    <source>
        <dbReference type="PROSITE" id="PS50011"/>
    </source>
</evidence>
<evidence type="ECO:0000313" key="5">
    <source>
        <dbReference type="Proteomes" id="UP000265120"/>
    </source>
</evidence>
<dbReference type="InterPro" id="IPR036537">
    <property type="entry name" value="Adaptor_Cbl_N_dom_sf"/>
</dbReference>
<evidence type="ECO:0000256" key="1">
    <source>
        <dbReference type="ARBA" id="ARBA00022741"/>
    </source>
</evidence>
<sequence length="432" mass="49920">MDCIEPILSIASQIYTLVENVKANKNRCRRVCSRVQALEELVNSIRERKTIQTDVEKALKELCVTLRSAEQLIKKYTLSKWVERILKSGSHGEEFNSVNERLNDAFQVLSGALQVEQGNLLFKVFEQASNIDEVDGKKDNAELEKCEQLLVLLNKPRVIDEDIRMIKPDELKYEHPKRAFMKTSTSEVYRGEYRGFTVAIKRYIDPLSTSPRSVEIRYIFDKEVETMRRFESPNILRMFGICVQNEDGPNPQFLIIMEYCEKGNLREVLDSDAKLSWTRKARMCLDAAQGLYRYKVHGCITSSKFLVAEGYRVKLGGFELTKTETSLNATKEKDREIRSLGYSSPQMLNDINHVYSKECEMYRSVKKAIVDSYKLHYLFLCKEKFKEMLPEDCPESLGDLINACRAYDNFQRPSAGAMWLPAVEFQRETSSC</sequence>
<accession>A0A3P8UHF7</accession>
<dbReference type="Gene3D" id="1.10.510.10">
    <property type="entry name" value="Transferase(Phosphotransferase) domain 1"/>
    <property type="match status" value="1"/>
</dbReference>
<evidence type="ECO:0000256" key="2">
    <source>
        <dbReference type="ARBA" id="ARBA00022840"/>
    </source>
</evidence>
<dbReference type="SUPFAM" id="SSF56112">
    <property type="entry name" value="Protein kinase-like (PK-like)"/>
    <property type="match status" value="1"/>
</dbReference>
<keyword evidence="5" id="KW-1185">Reference proteome</keyword>
<reference evidence="4" key="2">
    <citation type="submission" date="2025-08" db="UniProtKB">
        <authorList>
            <consortium name="Ensembl"/>
        </authorList>
    </citation>
    <scope>IDENTIFICATION</scope>
</reference>
<evidence type="ECO:0000313" key="4">
    <source>
        <dbReference type="Ensembl" id="ENSCSEP00000002653.1"/>
    </source>
</evidence>